<dbReference type="InterPro" id="IPR015943">
    <property type="entry name" value="WD40/YVTN_repeat-like_dom_sf"/>
</dbReference>
<dbReference type="Gene3D" id="2.130.10.10">
    <property type="entry name" value="YVTN repeat-like/Quinoprotein amine dehydrogenase"/>
    <property type="match status" value="1"/>
</dbReference>
<dbReference type="EMBL" id="PPSX01000022">
    <property type="protein sequence ID" value="RZQ53737.1"/>
    <property type="molecule type" value="Genomic_DNA"/>
</dbReference>
<dbReference type="RefSeq" id="WP_130255013.1">
    <property type="nucleotide sequence ID" value="NZ_PPSX01000022.1"/>
</dbReference>
<dbReference type="Proteomes" id="UP000291338">
    <property type="component" value="Unassembled WGS sequence"/>
</dbReference>
<protein>
    <recommendedName>
        <fullName evidence="4">5-methyltetrahydrofolate--homocysteine methyltransferase</fullName>
    </recommendedName>
</protein>
<dbReference type="PROSITE" id="PS51257">
    <property type="entry name" value="PROKAR_LIPOPROTEIN"/>
    <property type="match status" value="1"/>
</dbReference>
<evidence type="ECO:0008006" key="4">
    <source>
        <dbReference type="Google" id="ProtNLM"/>
    </source>
</evidence>
<sequence length="442" mass="48836">MKLKLLSSAILLAMLSGCGNSSKVEEITPTEQVEQGSGEGSGEGSGSDHDHEIEYPLGRLAVSFADESDVSVYDLTDNELLETVTLTNPVSALYASPEGRYVVAIQRDHNHVEFIDGGIFLEAHDDHFHLEQEDVQAVSFELTETKPTHYVPGGEHALVFFDGDKESQADASFALISDEGITDAKIDAHHEFNTYMHGTGEIRGEYVISTLRDAEAEGSLPDQIALFELHDDHFHQEQEFEHKCPGLHGSVQTEEFVAFGCTDGIVAIEEESEVFTSKHIAYPDGFPEGVRIGKFIGHPESHTVIGLSRVGPYSVNLETGEIKAFEWQPEGVESYLAYAGNAKTGNALVLDDQGYLNILHGEHDWENEARIQVLEEIEEGATAKIIANMAHHIVYVAYGEHLYAVDTEEKTSTEIQHFDKPIANLTWVGAFEAEEHDHEHDH</sequence>
<organism evidence="2 3">
    <name type="scientific">Pseudoalteromonas phenolica</name>
    <dbReference type="NCBI Taxonomy" id="161398"/>
    <lineage>
        <taxon>Bacteria</taxon>
        <taxon>Pseudomonadati</taxon>
        <taxon>Pseudomonadota</taxon>
        <taxon>Gammaproteobacteria</taxon>
        <taxon>Alteromonadales</taxon>
        <taxon>Pseudoalteromonadaceae</taxon>
        <taxon>Pseudoalteromonas</taxon>
    </lineage>
</organism>
<comment type="caution">
    <text evidence="2">The sequence shown here is derived from an EMBL/GenBank/DDBJ whole genome shotgun (WGS) entry which is preliminary data.</text>
</comment>
<evidence type="ECO:0000313" key="3">
    <source>
        <dbReference type="Proteomes" id="UP000291338"/>
    </source>
</evidence>
<proteinExistence type="predicted"/>
<evidence type="ECO:0000313" key="2">
    <source>
        <dbReference type="EMBL" id="RZQ53737.1"/>
    </source>
</evidence>
<dbReference type="AlphaFoldDB" id="A0A4Q7IRF5"/>
<gene>
    <name evidence="2" type="ORF">C1E23_07675</name>
</gene>
<name>A0A4Q7IRF5_9GAMM</name>
<feature type="region of interest" description="Disordered" evidence="1">
    <location>
        <begin position="21"/>
        <end position="52"/>
    </location>
</feature>
<dbReference type="SUPFAM" id="SSF82171">
    <property type="entry name" value="DPP6 N-terminal domain-like"/>
    <property type="match status" value="2"/>
</dbReference>
<accession>A0A4Q7IRF5</accession>
<evidence type="ECO:0000256" key="1">
    <source>
        <dbReference type="SAM" id="MobiDB-lite"/>
    </source>
</evidence>
<reference evidence="2 3" key="1">
    <citation type="submission" date="2018-01" db="EMBL/GenBank/DDBJ databases">
        <title>Co-occurrence of chitin degradation, pigmentation and bioactivity in marine Pseudoalteromonas.</title>
        <authorList>
            <person name="Paulsen S."/>
            <person name="Gram L."/>
            <person name="Machado H."/>
        </authorList>
    </citation>
    <scope>NUCLEOTIDE SEQUENCE [LARGE SCALE GENOMIC DNA]</scope>
    <source>
        <strain evidence="2 3">S3898</strain>
    </source>
</reference>